<accession>A0ABV7GTG7</accession>
<keyword evidence="7" id="KW-0472">Membrane</keyword>
<dbReference type="EMBL" id="JBHRTB010000010">
    <property type="protein sequence ID" value="MFC3144467.1"/>
    <property type="molecule type" value="Genomic_DNA"/>
</dbReference>
<dbReference type="Pfam" id="PF00005">
    <property type="entry name" value="ABC_tran"/>
    <property type="match status" value="1"/>
</dbReference>
<dbReference type="SMART" id="SM00382">
    <property type="entry name" value="AAA"/>
    <property type="match status" value="1"/>
</dbReference>
<keyword evidence="10" id="KW-1185">Reference proteome</keyword>
<protein>
    <submittedName>
        <fullName evidence="9">ABC transporter ATP-binding protein</fullName>
    </submittedName>
</protein>
<comment type="similarity">
    <text evidence="2">Belongs to the ABC transporter superfamily.</text>
</comment>
<organism evidence="9 10">
    <name type="scientific">Psychromarinibacter halotolerans</name>
    <dbReference type="NCBI Taxonomy" id="1775175"/>
    <lineage>
        <taxon>Bacteria</taxon>
        <taxon>Pseudomonadati</taxon>
        <taxon>Pseudomonadota</taxon>
        <taxon>Alphaproteobacteria</taxon>
        <taxon>Rhodobacterales</taxon>
        <taxon>Paracoccaceae</taxon>
        <taxon>Psychromarinibacter</taxon>
    </lineage>
</organism>
<evidence type="ECO:0000259" key="8">
    <source>
        <dbReference type="PROSITE" id="PS50893"/>
    </source>
</evidence>
<dbReference type="InterPro" id="IPR013563">
    <property type="entry name" value="Oligopep_ABC_C"/>
</dbReference>
<dbReference type="SUPFAM" id="SSF52540">
    <property type="entry name" value="P-loop containing nucleoside triphosphate hydrolases"/>
    <property type="match status" value="1"/>
</dbReference>
<reference evidence="10" key="1">
    <citation type="journal article" date="2019" name="Int. J. Syst. Evol. Microbiol.">
        <title>The Global Catalogue of Microorganisms (GCM) 10K type strain sequencing project: providing services to taxonomists for standard genome sequencing and annotation.</title>
        <authorList>
            <consortium name="The Broad Institute Genomics Platform"/>
            <consortium name="The Broad Institute Genome Sequencing Center for Infectious Disease"/>
            <person name="Wu L."/>
            <person name="Ma J."/>
        </authorList>
    </citation>
    <scope>NUCLEOTIDE SEQUENCE [LARGE SCALE GENOMIC DNA]</scope>
    <source>
        <strain evidence="10">KCTC 52366</strain>
    </source>
</reference>
<dbReference type="CDD" id="cd03257">
    <property type="entry name" value="ABC_NikE_OppD_transporters"/>
    <property type="match status" value="1"/>
</dbReference>
<dbReference type="Proteomes" id="UP001595632">
    <property type="component" value="Unassembled WGS sequence"/>
</dbReference>
<keyword evidence="5" id="KW-0547">Nucleotide-binding</keyword>
<keyword evidence="3" id="KW-0813">Transport</keyword>
<dbReference type="InterPro" id="IPR027417">
    <property type="entry name" value="P-loop_NTPase"/>
</dbReference>
<feature type="domain" description="ABC transporter" evidence="8">
    <location>
        <begin position="11"/>
        <end position="262"/>
    </location>
</feature>
<dbReference type="Pfam" id="PF08352">
    <property type="entry name" value="oligo_HPY"/>
    <property type="match status" value="1"/>
</dbReference>
<dbReference type="RefSeq" id="WP_275633828.1">
    <property type="nucleotide sequence ID" value="NZ_JARGYD010000006.1"/>
</dbReference>
<comment type="subcellular location">
    <subcellularLocation>
        <location evidence="1">Cell inner membrane</location>
        <topology evidence="1">Peripheral membrane protein</topology>
    </subcellularLocation>
</comment>
<evidence type="ECO:0000256" key="6">
    <source>
        <dbReference type="ARBA" id="ARBA00022840"/>
    </source>
</evidence>
<proteinExistence type="inferred from homology"/>
<evidence type="ECO:0000256" key="5">
    <source>
        <dbReference type="ARBA" id="ARBA00022741"/>
    </source>
</evidence>
<dbReference type="PROSITE" id="PS00211">
    <property type="entry name" value="ABC_TRANSPORTER_1"/>
    <property type="match status" value="1"/>
</dbReference>
<evidence type="ECO:0000256" key="4">
    <source>
        <dbReference type="ARBA" id="ARBA00022475"/>
    </source>
</evidence>
<name>A0ABV7GTG7_9RHOB</name>
<keyword evidence="4" id="KW-1003">Cell membrane</keyword>
<dbReference type="InterPro" id="IPR003439">
    <property type="entry name" value="ABC_transporter-like_ATP-bd"/>
</dbReference>
<comment type="caution">
    <text evidence="9">The sequence shown here is derived from an EMBL/GenBank/DDBJ whole genome shotgun (WGS) entry which is preliminary data.</text>
</comment>
<evidence type="ECO:0000313" key="9">
    <source>
        <dbReference type="EMBL" id="MFC3144467.1"/>
    </source>
</evidence>
<evidence type="ECO:0000256" key="1">
    <source>
        <dbReference type="ARBA" id="ARBA00004417"/>
    </source>
</evidence>
<dbReference type="PROSITE" id="PS50893">
    <property type="entry name" value="ABC_TRANSPORTER_2"/>
    <property type="match status" value="1"/>
</dbReference>
<keyword evidence="6 9" id="KW-0067">ATP-binding</keyword>
<dbReference type="NCBIfam" id="TIGR01727">
    <property type="entry name" value="oligo_HPY"/>
    <property type="match status" value="1"/>
</dbReference>
<evidence type="ECO:0000256" key="2">
    <source>
        <dbReference type="ARBA" id="ARBA00005417"/>
    </source>
</evidence>
<dbReference type="GO" id="GO:0005524">
    <property type="term" value="F:ATP binding"/>
    <property type="evidence" value="ECO:0007669"/>
    <property type="project" value="UniProtKB-KW"/>
</dbReference>
<sequence>MTVATNTETALRIEDLTVSLNRPDGTRVPVVEGVSLSLSRGEVMGLVGESGCGKSVTAQAVMGVLSGNMQITGGRIWLGDKEMTAMPERALRQLRGRDIAMIFQDPMSSLNPLITIGKQIAETLIIHGIANRRTARARALDLLKLVRIPSPEARMDEFPHRLSGGMRQRVMIAIALACDPAVLIADEPTTALDVTIQRQILSLLGELQDKLGVAVLMITHDFGVVREFADSVTVMYAGKVVEQAASDRLFADPRHPYSRKLLAAMPHFSREVTDADRARLVEIPGIVPPIGQRPAGCNFNPRCDRATELCGTREPVTEPCGPSHTVACFHHGEPDAAH</sequence>
<dbReference type="PANTHER" id="PTHR43297">
    <property type="entry name" value="OLIGOPEPTIDE TRANSPORT ATP-BINDING PROTEIN APPD"/>
    <property type="match status" value="1"/>
</dbReference>
<evidence type="ECO:0000256" key="3">
    <source>
        <dbReference type="ARBA" id="ARBA00022448"/>
    </source>
</evidence>
<evidence type="ECO:0000256" key="7">
    <source>
        <dbReference type="ARBA" id="ARBA00023136"/>
    </source>
</evidence>
<dbReference type="PANTHER" id="PTHR43297:SF2">
    <property type="entry name" value="DIPEPTIDE TRANSPORT ATP-BINDING PROTEIN DPPD"/>
    <property type="match status" value="1"/>
</dbReference>
<dbReference type="InterPro" id="IPR003593">
    <property type="entry name" value="AAA+_ATPase"/>
</dbReference>
<dbReference type="InterPro" id="IPR017871">
    <property type="entry name" value="ABC_transporter-like_CS"/>
</dbReference>
<gene>
    <name evidence="9" type="ORF">ACFOGP_17210</name>
</gene>
<dbReference type="Gene3D" id="3.40.50.300">
    <property type="entry name" value="P-loop containing nucleotide triphosphate hydrolases"/>
    <property type="match status" value="1"/>
</dbReference>
<dbReference type="InterPro" id="IPR050388">
    <property type="entry name" value="ABC_Ni/Peptide_Import"/>
</dbReference>
<evidence type="ECO:0000313" key="10">
    <source>
        <dbReference type="Proteomes" id="UP001595632"/>
    </source>
</evidence>